<accession>A0A0M4TW35</accession>
<reference evidence="2 3" key="1">
    <citation type="submission" date="2015-09" db="EMBL/GenBank/DDBJ databases">
        <title>Complete genome of Psychrobacter urativorans R10.10B.</title>
        <authorList>
            <person name="See-Too W.S."/>
            <person name="Chan K.G."/>
        </authorList>
    </citation>
    <scope>NUCLEOTIDE SEQUENCE [LARGE SCALE GENOMIC DNA]</scope>
    <source>
        <strain evidence="2 3">R10.10B</strain>
    </source>
</reference>
<proteinExistence type="predicted"/>
<dbReference type="AlphaFoldDB" id="A0A0M4TW35"/>
<dbReference type="KEGG" id="pur:AOC03_09970"/>
<evidence type="ECO:0000313" key="3">
    <source>
        <dbReference type="Proteomes" id="UP000059847"/>
    </source>
</evidence>
<dbReference type="InterPro" id="IPR022225">
    <property type="entry name" value="Phage_tail_fibre_N"/>
</dbReference>
<name>A0A0M4TW35_9GAMM</name>
<dbReference type="Proteomes" id="UP000059847">
    <property type="component" value="Chromosome"/>
</dbReference>
<feature type="domain" description="Phage tail fibre protein N-terminal" evidence="1">
    <location>
        <begin position="2"/>
        <end position="146"/>
    </location>
</feature>
<dbReference type="RefSeq" id="WP_062535607.1">
    <property type="nucleotide sequence ID" value="NZ_CP012678.1"/>
</dbReference>
<gene>
    <name evidence="2" type="ORF">AOC03_09970</name>
</gene>
<dbReference type="Pfam" id="PF12571">
    <property type="entry name" value="Phage_tail_fib"/>
    <property type="match status" value="1"/>
</dbReference>
<sequence>MTYQLLLTTLGQQKIAAAANAGSQPVRIAEFAVGQGVNVDFSQRLDQQVLVSKRYQGTVLNVSATATAGQYEITCVVPQEFGGWTIREFGLIDSAGDLIWVGRLPEVQKPAENSTAAVDYRIKAVVSLANSDVTLVIDANVIMASQSWVANNFVSNSRFAQFLDLAYPYGHKYWSHDKTNPKPLFDAMFGFETFWRPLTGVQLVGVDETDSHISLPAVYAGAKGDVTPNNIAPDHYPLYTSYLWERYDPNNNEVRYDGQSGYDGSVEYQ</sequence>
<dbReference type="STRING" id="45610.AOC03_09970"/>
<evidence type="ECO:0000313" key="2">
    <source>
        <dbReference type="EMBL" id="ALF60324.1"/>
    </source>
</evidence>
<dbReference type="OrthoDB" id="9810174at2"/>
<keyword evidence="3" id="KW-1185">Reference proteome</keyword>
<dbReference type="EMBL" id="CP012678">
    <property type="protein sequence ID" value="ALF60324.1"/>
    <property type="molecule type" value="Genomic_DNA"/>
</dbReference>
<organism evidence="2 3">
    <name type="scientific">Psychrobacter urativorans</name>
    <dbReference type="NCBI Taxonomy" id="45610"/>
    <lineage>
        <taxon>Bacteria</taxon>
        <taxon>Pseudomonadati</taxon>
        <taxon>Pseudomonadota</taxon>
        <taxon>Gammaproteobacteria</taxon>
        <taxon>Moraxellales</taxon>
        <taxon>Moraxellaceae</taxon>
        <taxon>Psychrobacter</taxon>
    </lineage>
</organism>
<evidence type="ECO:0000259" key="1">
    <source>
        <dbReference type="Pfam" id="PF12571"/>
    </source>
</evidence>
<protein>
    <recommendedName>
        <fullName evidence="1">Phage tail fibre protein N-terminal domain-containing protein</fullName>
    </recommendedName>
</protein>